<reference evidence="2" key="1">
    <citation type="journal article" date="2014" name="Int. J. Syst. Evol. Microbiol.">
        <title>Complete genome of a new Firmicutes species belonging to the dominant human colonic microbiota ('Ruminococcus bicirculans') reveals two chromosomes and a selective capacity to utilize plant glucans.</title>
        <authorList>
            <consortium name="NISC Comparative Sequencing Program"/>
            <person name="Wegmann U."/>
            <person name="Louis P."/>
            <person name="Goesmann A."/>
            <person name="Henrissat B."/>
            <person name="Duncan S.H."/>
            <person name="Flint H.J."/>
        </authorList>
    </citation>
    <scope>NUCLEOTIDE SEQUENCE</scope>
    <source>
        <strain evidence="2">NBRC 108219</strain>
    </source>
</reference>
<evidence type="ECO:0000313" key="2">
    <source>
        <dbReference type="EMBL" id="GLQ24487.1"/>
    </source>
</evidence>
<accession>A0ABQ5VDK6</accession>
<keyword evidence="1" id="KW-1133">Transmembrane helix</keyword>
<reference evidence="2" key="2">
    <citation type="submission" date="2023-01" db="EMBL/GenBank/DDBJ databases">
        <title>Draft genome sequence of Algimonas ampicilliniresistens strain NBRC 108219.</title>
        <authorList>
            <person name="Sun Q."/>
            <person name="Mori K."/>
        </authorList>
    </citation>
    <scope>NUCLEOTIDE SEQUENCE</scope>
    <source>
        <strain evidence="2">NBRC 108219</strain>
    </source>
</reference>
<proteinExistence type="predicted"/>
<gene>
    <name evidence="2" type="ORF">GCM10007853_23610</name>
</gene>
<dbReference type="Proteomes" id="UP001161391">
    <property type="component" value="Unassembled WGS sequence"/>
</dbReference>
<name>A0ABQ5VDK6_9PROT</name>
<keyword evidence="1" id="KW-0472">Membrane</keyword>
<organism evidence="2 3">
    <name type="scientific">Algimonas ampicilliniresistens</name>
    <dbReference type="NCBI Taxonomy" id="1298735"/>
    <lineage>
        <taxon>Bacteria</taxon>
        <taxon>Pseudomonadati</taxon>
        <taxon>Pseudomonadota</taxon>
        <taxon>Alphaproteobacteria</taxon>
        <taxon>Maricaulales</taxon>
        <taxon>Robiginitomaculaceae</taxon>
        <taxon>Algimonas</taxon>
    </lineage>
</organism>
<keyword evidence="3" id="KW-1185">Reference proteome</keyword>
<evidence type="ECO:0008006" key="4">
    <source>
        <dbReference type="Google" id="ProtNLM"/>
    </source>
</evidence>
<sequence>MNALKTRRLLINLHLIFAGLMAPAFILVAISGGLYLIGNKGQTVDTPVVLPAGSMLDFSSDSLEADVRALLSQSGIDHSFEYIRDRGTTIELRPTSRTYLSLSQTPDGLTATRHNPNLQKSMIELHKGHGPSLFKLYQKFVALFLIGVVLGGVLVGLLSKAYRGKTIVALSIGSILFLFLALFA</sequence>
<feature type="transmembrane region" description="Helical" evidence="1">
    <location>
        <begin position="12"/>
        <end position="37"/>
    </location>
</feature>
<evidence type="ECO:0000256" key="1">
    <source>
        <dbReference type="SAM" id="Phobius"/>
    </source>
</evidence>
<keyword evidence="1" id="KW-0812">Transmembrane</keyword>
<dbReference type="RefSeq" id="WP_284390940.1">
    <property type="nucleotide sequence ID" value="NZ_BSNK01000002.1"/>
</dbReference>
<protein>
    <recommendedName>
        <fullName evidence="4">PepSY domain-containing protein</fullName>
    </recommendedName>
</protein>
<feature type="transmembrane region" description="Helical" evidence="1">
    <location>
        <begin position="166"/>
        <end position="183"/>
    </location>
</feature>
<dbReference type="EMBL" id="BSNK01000002">
    <property type="protein sequence ID" value="GLQ24487.1"/>
    <property type="molecule type" value="Genomic_DNA"/>
</dbReference>
<feature type="transmembrane region" description="Helical" evidence="1">
    <location>
        <begin position="140"/>
        <end position="159"/>
    </location>
</feature>
<evidence type="ECO:0000313" key="3">
    <source>
        <dbReference type="Proteomes" id="UP001161391"/>
    </source>
</evidence>
<comment type="caution">
    <text evidence="2">The sequence shown here is derived from an EMBL/GenBank/DDBJ whole genome shotgun (WGS) entry which is preliminary data.</text>
</comment>